<comment type="caution">
    <text evidence="9">The sequence shown here is derived from an EMBL/GenBank/DDBJ whole genome shotgun (WGS) entry which is preliminary data.</text>
</comment>
<keyword evidence="8" id="KW-1133">Transmembrane helix</keyword>
<dbReference type="InterPro" id="IPR017972">
    <property type="entry name" value="Cyt_P450_CS"/>
</dbReference>
<dbReference type="CDD" id="cd11060">
    <property type="entry name" value="CYP57A1-like"/>
    <property type="match status" value="1"/>
</dbReference>
<evidence type="ECO:0000256" key="3">
    <source>
        <dbReference type="ARBA" id="ARBA00022617"/>
    </source>
</evidence>
<evidence type="ECO:0000313" key="10">
    <source>
        <dbReference type="Proteomes" id="UP001243330"/>
    </source>
</evidence>
<dbReference type="Pfam" id="PF00067">
    <property type="entry name" value="p450"/>
    <property type="match status" value="1"/>
</dbReference>
<organism evidence="9 10">
    <name type="scientific">Colletotrichum chrysophilum</name>
    <dbReference type="NCBI Taxonomy" id="1836956"/>
    <lineage>
        <taxon>Eukaryota</taxon>
        <taxon>Fungi</taxon>
        <taxon>Dikarya</taxon>
        <taxon>Ascomycota</taxon>
        <taxon>Pezizomycotina</taxon>
        <taxon>Sordariomycetes</taxon>
        <taxon>Hypocreomycetidae</taxon>
        <taxon>Glomerellales</taxon>
        <taxon>Glomerellaceae</taxon>
        <taxon>Colletotrichum</taxon>
        <taxon>Colletotrichum gloeosporioides species complex</taxon>
    </lineage>
</organism>
<keyword evidence="3 6" id="KW-0349">Heme</keyword>
<keyword evidence="8" id="KW-0472">Membrane</keyword>
<dbReference type="InterPro" id="IPR036396">
    <property type="entry name" value="Cyt_P450_sf"/>
</dbReference>
<comment type="similarity">
    <text evidence="2 7">Belongs to the cytochrome P450 family.</text>
</comment>
<dbReference type="GO" id="GO:0016705">
    <property type="term" value="F:oxidoreductase activity, acting on paired donors, with incorporation or reduction of molecular oxygen"/>
    <property type="evidence" value="ECO:0007669"/>
    <property type="project" value="InterPro"/>
</dbReference>
<evidence type="ECO:0000256" key="5">
    <source>
        <dbReference type="ARBA" id="ARBA00023004"/>
    </source>
</evidence>
<dbReference type="GO" id="GO:0004497">
    <property type="term" value="F:monooxygenase activity"/>
    <property type="evidence" value="ECO:0007669"/>
    <property type="project" value="UniProtKB-KW"/>
</dbReference>
<dbReference type="GO" id="GO:0020037">
    <property type="term" value="F:heme binding"/>
    <property type="evidence" value="ECO:0007669"/>
    <property type="project" value="InterPro"/>
</dbReference>
<keyword evidence="10" id="KW-1185">Reference proteome</keyword>
<keyword evidence="7" id="KW-0503">Monooxygenase</keyword>
<dbReference type="GO" id="GO:0005506">
    <property type="term" value="F:iron ion binding"/>
    <property type="evidence" value="ECO:0007669"/>
    <property type="project" value="InterPro"/>
</dbReference>
<evidence type="ECO:0000256" key="7">
    <source>
        <dbReference type="RuleBase" id="RU000461"/>
    </source>
</evidence>
<dbReference type="PROSITE" id="PS00086">
    <property type="entry name" value="CYTOCHROME_P450"/>
    <property type="match status" value="1"/>
</dbReference>
<keyword evidence="4 6" id="KW-0479">Metal-binding</keyword>
<sequence length="513" mass="58199">MNDIVDQTSSFSLLGALKFAPVIFLALWAVYQRYFSSFAGIPGPYWASLSRGWLAYHSYKGDLHVIMMRLHEIHGKVVRIAPSEVSISDLTSIKTIYGKSVWQGRRKFDLFPERDDAIHAAQRRLVSRPYAMSTLKELEPYVDSAIHVLFDKLNEMVGQTVDMGNWVQLYAFDVIGEVTFSKRFGFMDVGSDDGSFKQIENALQSAAWIGQVPWLYWLHDYLSPVIGTWLGIASRHGSLRKFAAREVTARQDRGSDHQDILGKLLAVHHDKPDQFDNSDLVSMATSNIFAGSDTTAISIRAIIYYMLKYPEAKRKLVEEVDTLWQQGKLSDPVTVAESEKMPYLQAAMYEALRLHPAVGMTLPRVVPKGGYEIDGRFMPAGSVVGVNPWVVHRNTTVYGQDVHSFRPERWLKEDNGDLHRFFFAFGSGARMCIGRSRYQLDGDGKGKIIRPNLSKRSLTNLMLTIWQLIPTLLLHFDIELVDPNALLEEKCHWFVSQKGLNVRLRRRPSPSAV</sequence>
<keyword evidence="5 6" id="KW-0408">Iron</keyword>
<dbReference type="PANTHER" id="PTHR24305:SF232">
    <property type="entry name" value="P450, PUTATIVE (EUROFUNG)-RELATED"/>
    <property type="match status" value="1"/>
</dbReference>
<evidence type="ECO:0000256" key="6">
    <source>
        <dbReference type="PIRSR" id="PIRSR602401-1"/>
    </source>
</evidence>
<dbReference type="AlphaFoldDB" id="A0AAD9ES80"/>
<dbReference type="InterPro" id="IPR002401">
    <property type="entry name" value="Cyt_P450_E_grp-I"/>
</dbReference>
<dbReference type="Proteomes" id="UP001243330">
    <property type="component" value="Unassembled WGS sequence"/>
</dbReference>
<feature type="binding site" description="axial binding residue" evidence="6">
    <location>
        <position position="432"/>
    </location>
    <ligand>
        <name>heme</name>
        <dbReference type="ChEBI" id="CHEBI:30413"/>
    </ligand>
    <ligandPart>
        <name>Fe</name>
        <dbReference type="ChEBI" id="CHEBI:18248"/>
    </ligandPart>
</feature>
<evidence type="ECO:0000313" key="9">
    <source>
        <dbReference type="EMBL" id="KAK1854746.1"/>
    </source>
</evidence>
<accession>A0AAD9ES80</accession>
<feature type="transmembrane region" description="Helical" evidence="8">
    <location>
        <begin position="12"/>
        <end position="31"/>
    </location>
</feature>
<dbReference type="PANTHER" id="PTHR24305">
    <property type="entry name" value="CYTOCHROME P450"/>
    <property type="match status" value="1"/>
</dbReference>
<dbReference type="PRINTS" id="PR00463">
    <property type="entry name" value="EP450I"/>
</dbReference>
<dbReference type="PRINTS" id="PR00385">
    <property type="entry name" value="P450"/>
</dbReference>
<keyword evidence="7" id="KW-0560">Oxidoreductase</keyword>
<gene>
    <name evidence="9" type="ORF">CCHR01_02557</name>
</gene>
<keyword evidence="8" id="KW-0812">Transmembrane</keyword>
<dbReference type="Gene3D" id="1.10.630.10">
    <property type="entry name" value="Cytochrome P450"/>
    <property type="match status" value="1"/>
</dbReference>
<evidence type="ECO:0000256" key="2">
    <source>
        <dbReference type="ARBA" id="ARBA00010617"/>
    </source>
</evidence>
<proteinExistence type="inferred from homology"/>
<evidence type="ECO:0000256" key="4">
    <source>
        <dbReference type="ARBA" id="ARBA00022723"/>
    </source>
</evidence>
<evidence type="ECO:0000256" key="1">
    <source>
        <dbReference type="ARBA" id="ARBA00001971"/>
    </source>
</evidence>
<dbReference type="InterPro" id="IPR050121">
    <property type="entry name" value="Cytochrome_P450_monoxygenase"/>
</dbReference>
<dbReference type="InterPro" id="IPR001128">
    <property type="entry name" value="Cyt_P450"/>
</dbReference>
<evidence type="ECO:0000256" key="8">
    <source>
        <dbReference type="SAM" id="Phobius"/>
    </source>
</evidence>
<reference evidence="9" key="1">
    <citation type="submission" date="2023-01" db="EMBL/GenBank/DDBJ databases">
        <title>Colletotrichum chrysophilum M932 genome sequence.</title>
        <authorList>
            <person name="Baroncelli R."/>
        </authorList>
    </citation>
    <scope>NUCLEOTIDE SEQUENCE</scope>
    <source>
        <strain evidence="9">M932</strain>
    </source>
</reference>
<name>A0AAD9ES80_9PEZI</name>
<dbReference type="SUPFAM" id="SSF48264">
    <property type="entry name" value="Cytochrome P450"/>
    <property type="match status" value="1"/>
</dbReference>
<comment type="cofactor">
    <cofactor evidence="1 6">
        <name>heme</name>
        <dbReference type="ChEBI" id="CHEBI:30413"/>
    </cofactor>
</comment>
<dbReference type="EMBL" id="JAQOWY010000031">
    <property type="protein sequence ID" value="KAK1854746.1"/>
    <property type="molecule type" value="Genomic_DNA"/>
</dbReference>
<protein>
    <submittedName>
        <fullName evidence="9">Cytochrome P450 oxidoreductase</fullName>
    </submittedName>
</protein>